<dbReference type="PANTHER" id="PTHR30002">
    <property type="entry name" value="EPOXYQUEUOSINE REDUCTASE"/>
    <property type="match status" value="1"/>
</dbReference>
<dbReference type="Gene3D" id="3.30.70.20">
    <property type="match status" value="1"/>
</dbReference>
<dbReference type="AlphaFoldDB" id="A0A1U9NKZ2"/>
<dbReference type="GO" id="GO:0008616">
    <property type="term" value="P:tRNA queuosine(34) biosynthetic process"/>
    <property type="evidence" value="ECO:0007669"/>
    <property type="project" value="UniProtKB-KW"/>
</dbReference>
<dbReference type="InterPro" id="IPR004453">
    <property type="entry name" value="QueG"/>
</dbReference>
<evidence type="ECO:0000313" key="10">
    <source>
        <dbReference type="EMBL" id="AQT68612.1"/>
    </source>
</evidence>
<dbReference type="Pfam" id="PF13484">
    <property type="entry name" value="Fer4_16"/>
    <property type="match status" value="1"/>
</dbReference>
<evidence type="ECO:0000256" key="1">
    <source>
        <dbReference type="ARBA" id="ARBA00022485"/>
    </source>
</evidence>
<sequence>MAFELGFDLVGFTTAEPVSEKHSARLRDWLASGHAGDMHYMGRNFDKRTNPRALLPNARSVICVGLNYRTTKNGKPGAFANYALYEDYHKFVKDRLYMLAVEIKERVSPDRFKFKVCVDTVPLAERAIAERAGLGFIGKNRMLINPRLGGQILLGELVSTLDLPADNPIKNKCDGCNHCVEACPTGALHIDGTLDASRCISYLSMEHKGDIDEQLAGKMDGQLFGCDRCMLACPFEKIAPIRHNSDIRYFPERCNITAEQVLHWDEKDFLKVLSDSPCDRAGLAGIKRNARIAMANRKHDEH</sequence>
<organism evidence="10 11">
    <name type="scientific">Anaerohalosphaera lusitana</name>
    <dbReference type="NCBI Taxonomy" id="1936003"/>
    <lineage>
        <taxon>Bacteria</taxon>
        <taxon>Pseudomonadati</taxon>
        <taxon>Planctomycetota</taxon>
        <taxon>Phycisphaerae</taxon>
        <taxon>Sedimentisphaerales</taxon>
        <taxon>Anaerohalosphaeraceae</taxon>
        <taxon>Anaerohalosphaera</taxon>
    </lineage>
</organism>
<dbReference type="GO" id="GO:0052693">
    <property type="term" value="F:epoxyqueuosine reductase activity"/>
    <property type="evidence" value="ECO:0007669"/>
    <property type="project" value="TreeGrafter"/>
</dbReference>
<keyword evidence="5" id="KW-0671">Queuosine biosynthesis</keyword>
<keyword evidence="8" id="KW-0411">Iron-sulfur</keyword>
<gene>
    <name evidence="10" type="primary">queG</name>
    <name evidence="10" type="ORF">STSP2_01780</name>
</gene>
<dbReference type="PROSITE" id="PS51379">
    <property type="entry name" value="4FE4S_FER_2"/>
    <property type="match status" value="1"/>
</dbReference>
<accession>A0A1U9NKZ2</accession>
<dbReference type="RefSeq" id="WP_169853088.1">
    <property type="nucleotide sequence ID" value="NZ_CP019791.1"/>
</dbReference>
<proteinExistence type="predicted"/>
<dbReference type="PROSITE" id="PS00198">
    <property type="entry name" value="4FE4S_FER_1"/>
    <property type="match status" value="1"/>
</dbReference>
<keyword evidence="11" id="KW-1185">Reference proteome</keyword>
<feature type="domain" description="4Fe-4S ferredoxin-type" evidence="9">
    <location>
        <begin position="162"/>
        <end position="193"/>
    </location>
</feature>
<dbReference type="GO" id="GO:0046872">
    <property type="term" value="F:metal ion binding"/>
    <property type="evidence" value="ECO:0007669"/>
    <property type="project" value="UniProtKB-KW"/>
</dbReference>
<keyword evidence="6 10" id="KW-0560">Oxidoreductase</keyword>
<evidence type="ECO:0000313" key="11">
    <source>
        <dbReference type="Proteomes" id="UP000189674"/>
    </source>
</evidence>
<dbReference type="EC" id="1.1.-.-" evidence="10"/>
<evidence type="ECO:0000256" key="4">
    <source>
        <dbReference type="ARBA" id="ARBA00022723"/>
    </source>
</evidence>
<keyword evidence="3" id="KW-0819">tRNA processing</keyword>
<evidence type="ECO:0000256" key="5">
    <source>
        <dbReference type="ARBA" id="ARBA00022785"/>
    </source>
</evidence>
<dbReference type="SUPFAM" id="SSF54862">
    <property type="entry name" value="4Fe-4S ferredoxins"/>
    <property type="match status" value="1"/>
</dbReference>
<dbReference type="InterPro" id="IPR013542">
    <property type="entry name" value="QueG_DUF1730"/>
</dbReference>
<dbReference type="Proteomes" id="UP000189674">
    <property type="component" value="Chromosome"/>
</dbReference>
<protein>
    <submittedName>
        <fullName evidence="10">Epoxyqueuosine reductase</fullName>
        <ecNumber evidence="10">1.1.-.-</ecNumber>
    </submittedName>
</protein>
<dbReference type="EMBL" id="CP019791">
    <property type="protein sequence ID" value="AQT68612.1"/>
    <property type="molecule type" value="Genomic_DNA"/>
</dbReference>
<keyword evidence="7" id="KW-0408">Iron</keyword>
<evidence type="ECO:0000259" key="9">
    <source>
        <dbReference type="PROSITE" id="PS51379"/>
    </source>
</evidence>
<dbReference type="GO" id="GO:0051539">
    <property type="term" value="F:4 iron, 4 sulfur cluster binding"/>
    <property type="evidence" value="ECO:0007669"/>
    <property type="project" value="UniProtKB-KW"/>
</dbReference>
<keyword evidence="2" id="KW-0963">Cytoplasm</keyword>
<evidence type="ECO:0000256" key="3">
    <source>
        <dbReference type="ARBA" id="ARBA00022694"/>
    </source>
</evidence>
<dbReference type="InterPro" id="IPR017896">
    <property type="entry name" value="4Fe4S_Fe-S-bd"/>
</dbReference>
<name>A0A1U9NKZ2_9BACT</name>
<dbReference type="InterPro" id="IPR017900">
    <property type="entry name" value="4Fe4S_Fe_S_CS"/>
</dbReference>
<evidence type="ECO:0000256" key="2">
    <source>
        <dbReference type="ARBA" id="ARBA00022490"/>
    </source>
</evidence>
<evidence type="ECO:0000256" key="6">
    <source>
        <dbReference type="ARBA" id="ARBA00023002"/>
    </source>
</evidence>
<evidence type="ECO:0000256" key="7">
    <source>
        <dbReference type="ARBA" id="ARBA00023004"/>
    </source>
</evidence>
<evidence type="ECO:0000256" key="8">
    <source>
        <dbReference type="ARBA" id="ARBA00023014"/>
    </source>
</evidence>
<dbReference type="NCBIfam" id="TIGR00276">
    <property type="entry name" value="tRNA epoxyqueuosine(34) reductase QueG"/>
    <property type="match status" value="1"/>
</dbReference>
<keyword evidence="1" id="KW-0004">4Fe-4S</keyword>
<dbReference type="Pfam" id="PF08331">
    <property type="entry name" value="QueG_DUF1730"/>
    <property type="match status" value="1"/>
</dbReference>
<dbReference type="PANTHER" id="PTHR30002:SF4">
    <property type="entry name" value="EPOXYQUEUOSINE REDUCTASE"/>
    <property type="match status" value="1"/>
</dbReference>
<reference evidence="11" key="1">
    <citation type="submission" date="2017-02" db="EMBL/GenBank/DDBJ databases">
        <title>Comparative genomics and description of representatives of a novel lineage of planctomycetes thriving in anoxic sediments.</title>
        <authorList>
            <person name="Spring S."/>
            <person name="Bunk B."/>
            <person name="Sproer C."/>
        </authorList>
    </citation>
    <scope>NUCLEOTIDE SEQUENCE [LARGE SCALE GENOMIC DNA]</scope>
    <source>
        <strain evidence="11">ST-NAGAB-D1</strain>
    </source>
</reference>
<dbReference type="STRING" id="1936003.STSP2_01780"/>
<keyword evidence="4" id="KW-0479">Metal-binding</keyword>
<dbReference type="KEGG" id="alus:STSP2_01780"/>